<organism evidence="2 3">
    <name type="scientific">Bordetella trematum</name>
    <dbReference type="NCBI Taxonomy" id="123899"/>
    <lineage>
        <taxon>Bacteria</taxon>
        <taxon>Pseudomonadati</taxon>
        <taxon>Pseudomonadota</taxon>
        <taxon>Betaproteobacteria</taxon>
        <taxon>Burkholderiales</taxon>
        <taxon>Alcaligenaceae</taxon>
        <taxon>Bordetella</taxon>
    </lineage>
</organism>
<evidence type="ECO:0000313" key="2">
    <source>
        <dbReference type="EMBL" id="SAI67223.1"/>
    </source>
</evidence>
<dbReference type="SUPFAM" id="SSF53474">
    <property type="entry name" value="alpha/beta-Hydrolases"/>
    <property type="match status" value="1"/>
</dbReference>
<dbReference type="STRING" id="123899.SAMEA3906487_00648"/>
<dbReference type="Gene3D" id="3.40.50.1820">
    <property type="entry name" value="alpha/beta hydrolase"/>
    <property type="match status" value="1"/>
</dbReference>
<sequence length="634" mass="70484">MPLSRSLLARCSSLLLVLLCVGCAGVKVSSVSTRDYVTQRRGDVLTTGRLSAAADEAIAVLGLEMNGCRKAQPACIDDVRRNDGLDDERRLATLSELWLLRALTLERSSPSDAAQRDAMFDAYLQSARYAYAYLFFTARPPSARAFEDRQSQVRDYYNFAVQQSTTVLFERYRDTARIVDNTGYIQVGDWHLRAVMDDLRLRGGEIQPKELIPASTLTFQGLRSMYRRDGFGAELVAVMAASVNERLTFESAYSETPFPALTVILTFRGNTLQEVLETHRATLTVYDPYRRYEVPLGGVSVPLAANFTSGYGLWLARSGFATQALRNALGSEDSLDAPHIYLLQPYDPKRRIVVMLHGLASSPEAWINLANEVLGDEVLRRNYQIWQVYYPTNAPIPHNNAEIRKALRQTLNHFDPDRAAQASQDMVIIGHSMGGVLSRLMVSSSGNLLWDALQEKHRLSPDQLAQAQADFGDMMRFEPFNGISRAVFIAAPHRGTEFAENRLARWVSNLITLPATVLRKFSQLTQSPDGAQAPSSEPLYLPTGIDNLSQSDPFITLSASMPISPAVRYHSIIANNTPRLPLTESSDGLVPYRSAHLEGAASELVIPYSHSVQETPKAILEIRRILHQHVGQTP</sequence>
<dbReference type="InterPro" id="IPR000073">
    <property type="entry name" value="AB_hydrolase_1"/>
</dbReference>
<proteinExistence type="predicted"/>
<dbReference type="PANTHER" id="PTHR37946:SF1">
    <property type="entry name" value="SLL1969 PROTEIN"/>
    <property type="match status" value="1"/>
</dbReference>
<reference evidence="2 3" key="1">
    <citation type="submission" date="2016-04" db="EMBL/GenBank/DDBJ databases">
        <authorList>
            <consortium name="Pathogen Informatics"/>
        </authorList>
    </citation>
    <scope>NUCLEOTIDE SEQUENCE [LARGE SCALE GENOMIC DNA]</scope>
    <source>
        <strain evidence="2 3">H044680328</strain>
    </source>
</reference>
<dbReference type="GO" id="GO:0016787">
    <property type="term" value="F:hydrolase activity"/>
    <property type="evidence" value="ECO:0007669"/>
    <property type="project" value="UniProtKB-KW"/>
</dbReference>
<evidence type="ECO:0000259" key="1">
    <source>
        <dbReference type="Pfam" id="PF12697"/>
    </source>
</evidence>
<dbReference type="eggNOG" id="COG1075">
    <property type="taxonomic scope" value="Bacteria"/>
</dbReference>
<keyword evidence="2" id="KW-0378">Hydrolase</keyword>
<dbReference type="PANTHER" id="PTHR37946">
    <property type="entry name" value="SLL1969 PROTEIN"/>
    <property type="match status" value="1"/>
</dbReference>
<gene>
    <name evidence="2" type="ORF">SAMEA3906487_00648</name>
</gene>
<dbReference type="KEGG" id="btrm:SAMEA390648700648"/>
<keyword evidence="3" id="KW-1185">Reference proteome</keyword>
<accession>A0A157SAE9</accession>
<name>A0A157SAE9_9BORD</name>
<feature type="domain" description="AB hydrolase-1" evidence="1">
    <location>
        <begin position="353"/>
        <end position="539"/>
    </location>
</feature>
<protein>
    <submittedName>
        <fullName evidence="2">Alpha/beta hydrolase family</fullName>
    </submittedName>
</protein>
<dbReference type="PATRIC" id="fig|123899.6.peg.623"/>
<evidence type="ECO:0000313" key="3">
    <source>
        <dbReference type="Proteomes" id="UP000076825"/>
    </source>
</evidence>
<dbReference type="AlphaFoldDB" id="A0A157SAE9"/>
<dbReference type="EMBL" id="LT546645">
    <property type="protein sequence ID" value="SAI67223.1"/>
    <property type="molecule type" value="Genomic_DNA"/>
</dbReference>
<dbReference type="Pfam" id="PF12697">
    <property type="entry name" value="Abhydrolase_6"/>
    <property type="match status" value="1"/>
</dbReference>
<dbReference type="InterPro" id="IPR029058">
    <property type="entry name" value="AB_hydrolase_fold"/>
</dbReference>
<dbReference type="OrthoDB" id="869379at2"/>
<dbReference type="Proteomes" id="UP000076825">
    <property type="component" value="Chromosome 1"/>
</dbReference>